<sequence length="220" mass="25857">MATMQPDNMNTDPPKFYLPPVVKTQLNTSELDIIEENEEVQPEWHLPNINQDGVMFSPEKIRRPTELKLNLPPLGKPEQKLEKESVTRFSLGDSVIYQWLRKTCEGCEEGYPAQRDHACLNYGWIENLNSGYFRDFNHLIKTSWIVGASRIYLKDTPVHIITEMVEDLRRAWTQSPKLSSEAMEKSTLDENLRWTIENKLIYDWMEQITFPETFELTYEL</sequence>
<proteinExistence type="predicted"/>
<dbReference type="EMBL" id="MRZV01002458">
    <property type="protein sequence ID" value="PIK33647.1"/>
    <property type="molecule type" value="Genomic_DNA"/>
</dbReference>
<name>A0A2G8JD27_STIJA</name>
<keyword evidence="2" id="KW-1185">Reference proteome</keyword>
<gene>
    <name evidence="1" type="ORF">BSL78_29533</name>
</gene>
<comment type="caution">
    <text evidence="1">The sequence shown here is derived from an EMBL/GenBank/DDBJ whole genome shotgun (WGS) entry which is preliminary data.</text>
</comment>
<evidence type="ECO:0000313" key="2">
    <source>
        <dbReference type="Proteomes" id="UP000230750"/>
    </source>
</evidence>
<reference evidence="1 2" key="1">
    <citation type="journal article" date="2017" name="PLoS Biol.">
        <title>The sea cucumber genome provides insights into morphological evolution and visceral regeneration.</title>
        <authorList>
            <person name="Zhang X."/>
            <person name="Sun L."/>
            <person name="Yuan J."/>
            <person name="Sun Y."/>
            <person name="Gao Y."/>
            <person name="Zhang L."/>
            <person name="Li S."/>
            <person name="Dai H."/>
            <person name="Hamel J.F."/>
            <person name="Liu C."/>
            <person name="Yu Y."/>
            <person name="Liu S."/>
            <person name="Lin W."/>
            <person name="Guo K."/>
            <person name="Jin S."/>
            <person name="Xu P."/>
            <person name="Storey K.B."/>
            <person name="Huan P."/>
            <person name="Zhang T."/>
            <person name="Zhou Y."/>
            <person name="Zhang J."/>
            <person name="Lin C."/>
            <person name="Li X."/>
            <person name="Xing L."/>
            <person name="Huo D."/>
            <person name="Sun M."/>
            <person name="Wang L."/>
            <person name="Mercier A."/>
            <person name="Li F."/>
            <person name="Yang H."/>
            <person name="Xiang J."/>
        </authorList>
    </citation>
    <scope>NUCLEOTIDE SEQUENCE [LARGE SCALE GENOMIC DNA]</scope>
    <source>
        <strain evidence="1">Shaxun</strain>
        <tissue evidence="1">Muscle</tissue>
    </source>
</reference>
<evidence type="ECO:0000313" key="1">
    <source>
        <dbReference type="EMBL" id="PIK33647.1"/>
    </source>
</evidence>
<dbReference type="AlphaFoldDB" id="A0A2G8JD27"/>
<protein>
    <submittedName>
        <fullName evidence="1">Uncharacterized protein</fullName>
    </submittedName>
</protein>
<dbReference type="Proteomes" id="UP000230750">
    <property type="component" value="Unassembled WGS sequence"/>
</dbReference>
<organism evidence="1 2">
    <name type="scientific">Stichopus japonicus</name>
    <name type="common">Sea cucumber</name>
    <dbReference type="NCBI Taxonomy" id="307972"/>
    <lineage>
        <taxon>Eukaryota</taxon>
        <taxon>Metazoa</taxon>
        <taxon>Echinodermata</taxon>
        <taxon>Eleutherozoa</taxon>
        <taxon>Echinozoa</taxon>
        <taxon>Holothuroidea</taxon>
        <taxon>Aspidochirotacea</taxon>
        <taxon>Aspidochirotida</taxon>
        <taxon>Stichopodidae</taxon>
        <taxon>Apostichopus</taxon>
    </lineage>
</organism>
<accession>A0A2G8JD27</accession>